<dbReference type="FunFam" id="1.10.8.270:FF:000026">
    <property type="entry name" value="TBC (Tre-2/Bub2/Cdc16) domain family"/>
    <property type="match status" value="1"/>
</dbReference>
<dbReference type="Proteomes" id="UP000037460">
    <property type="component" value="Unassembled WGS sequence"/>
</dbReference>
<feature type="region of interest" description="Disordered" evidence="1">
    <location>
        <begin position="611"/>
        <end position="649"/>
    </location>
</feature>
<dbReference type="InterPro" id="IPR000195">
    <property type="entry name" value="Rab-GAP-TBC_dom"/>
</dbReference>
<dbReference type="OrthoDB" id="294251at2759"/>
<dbReference type="Pfam" id="PF00566">
    <property type="entry name" value="RabGAP-TBC"/>
    <property type="match status" value="2"/>
</dbReference>
<dbReference type="EMBL" id="JWZX01002034">
    <property type="protein sequence ID" value="KOO31355.1"/>
    <property type="molecule type" value="Genomic_DNA"/>
</dbReference>
<dbReference type="SMART" id="SM00164">
    <property type="entry name" value="TBC"/>
    <property type="match status" value="1"/>
</dbReference>
<dbReference type="SUPFAM" id="SSF47923">
    <property type="entry name" value="Ypt/Rab-GAP domain of gyp1p"/>
    <property type="match status" value="2"/>
</dbReference>
<evidence type="ECO:0000256" key="1">
    <source>
        <dbReference type="SAM" id="MobiDB-lite"/>
    </source>
</evidence>
<reference evidence="4" key="1">
    <citation type="journal article" date="2015" name="PLoS Genet.">
        <title>Genome Sequence and Transcriptome Analyses of Chrysochromulina tobin: Metabolic Tools for Enhanced Algal Fitness in the Prominent Order Prymnesiales (Haptophyceae).</title>
        <authorList>
            <person name="Hovde B.T."/>
            <person name="Deodato C.R."/>
            <person name="Hunsperger H.M."/>
            <person name="Ryken S.A."/>
            <person name="Yost W."/>
            <person name="Jha R.K."/>
            <person name="Patterson J."/>
            <person name="Monnat R.J. Jr."/>
            <person name="Barlow S.B."/>
            <person name="Starkenburg S.R."/>
            <person name="Cattolico R.A."/>
        </authorList>
    </citation>
    <scope>NUCLEOTIDE SEQUENCE</scope>
    <source>
        <strain evidence="4">CCMP291</strain>
    </source>
</reference>
<keyword evidence="4" id="KW-1185">Reference proteome</keyword>
<dbReference type="InterPro" id="IPR035969">
    <property type="entry name" value="Rab-GAP_TBC_sf"/>
</dbReference>
<dbReference type="AlphaFoldDB" id="A0A0M0JXR2"/>
<dbReference type="InterPro" id="IPR050302">
    <property type="entry name" value="Rab_GAP_TBC_domain"/>
</dbReference>
<dbReference type="Gene3D" id="1.10.8.270">
    <property type="entry name" value="putative rabgap domain of human tbc1 domain family member 14 like domains"/>
    <property type="match status" value="1"/>
</dbReference>
<feature type="compositionally biased region" description="Acidic residues" evidence="1">
    <location>
        <begin position="1"/>
        <end position="10"/>
    </location>
</feature>
<dbReference type="Gene3D" id="1.10.472.80">
    <property type="entry name" value="Ypt/Rab-GAP domain of gyp1p, domain 3"/>
    <property type="match status" value="1"/>
</dbReference>
<dbReference type="GO" id="GO:0005096">
    <property type="term" value="F:GTPase activator activity"/>
    <property type="evidence" value="ECO:0007669"/>
    <property type="project" value="TreeGrafter"/>
</dbReference>
<proteinExistence type="predicted"/>
<feature type="compositionally biased region" description="Low complexity" evidence="1">
    <location>
        <begin position="640"/>
        <end position="649"/>
    </location>
</feature>
<accession>A0A0M0JXR2</accession>
<gene>
    <name evidence="3" type="ORF">Ctob_005370</name>
</gene>
<sequence>MNGPSEAEEVRDEHGFPVPPNLVNKYRSLQLRQRAGSEKHDWPALLEQARKKKYRTGGPLPPRFEAAVKAGIPTEHRAAAWMQLSGARQRMEAQPHLYRQLLVASSAHGEAAGRSVEEAIDLDMRRTFPEHPRLDATFLSRMRRVLLAYARRSPEVSYCQGMNFVAAAVLLFVEDEEEAFWLLSFLIEEVLPDHYVQSMIGHTVDRQIIETLVELHLPALAQHLCAHRAPSSTLGRAPPPSVPLQSEGPRLVTLTPRLRPRGLRDAVDRRRTLSLSMPFVTSHWFLCLFVTALPSETSFRLWDVMICLEPTWIFRASLALFAIMEARSLLEASEIGTAVYVIKSSARGAFDAGEIIDLAATRFGEVSAELIARKRKEWRRATMEVHYAKLRVKELYEAQQQVGTFAVEQARSLVLALGIEGQPPTTMVPEAAVIEHLSRHLPEEEIDVVVTFLRSTAGRSSPSVGMEHRHTPVEPLHASRRHIERQIEVSEGQFPTEGHFPGWPEYGADAPALNANQVAVGVAVLSDGKPDARLRLCFDAFDVAGCGGLGSEALVVLLHAIYRTHYKQPPTDAEVRAAAQVIFSNMSEGATAAALGGAQGGAPLAVAIPAVRRDSPNPPDSASGAEVTVSSGSGSGSGSGTVASGAVASAHDDAIPERLLPRDEFLRLAMAQPTLMQCFARRGARPLLTPRGVSQRDKVPDVQSALEMVTTVATGLLLPACAFRDKPRHHKEKLEGKSIQPRAGRSPFMDDRLLAAAAQEQRTAARSGPVAQAPNPFGGLLDGFNSMTRSIVTASSDALGGALDGALQALHVPLQPHPYGQHLSDVEQLSLAIHEAGLEPAHLRLALGFDCSAANRKAGKAIFAGKPLHASADGVLGPDPNPYQLAIFMLGKALEAIGVPAGSALDYYNTLPPYVFRGVRGQGAAPGLAEAVLYGGAIATADAAAGGSRTLLMILTPAQGIDAAAARAALASVQRVRLSVIALGVGDGPFHELARIAAACPQNLTAVDFHRAINGKFPDRELALAALRALPEQALLHPEWKSGGATAAAQVVD</sequence>
<protein>
    <submittedName>
        <fullName evidence="3">Growth hormone-regulated tbc protein 1</fullName>
    </submittedName>
</protein>
<evidence type="ECO:0000313" key="4">
    <source>
        <dbReference type="Proteomes" id="UP000037460"/>
    </source>
</evidence>
<organism evidence="3 4">
    <name type="scientific">Chrysochromulina tobinii</name>
    <dbReference type="NCBI Taxonomy" id="1460289"/>
    <lineage>
        <taxon>Eukaryota</taxon>
        <taxon>Haptista</taxon>
        <taxon>Haptophyta</taxon>
        <taxon>Prymnesiophyceae</taxon>
        <taxon>Prymnesiales</taxon>
        <taxon>Chrysochromulinaceae</taxon>
        <taxon>Chrysochromulina</taxon>
    </lineage>
</organism>
<feature type="domain" description="Rab-GAP TBC" evidence="2">
    <location>
        <begin position="71"/>
        <end position="309"/>
    </location>
</feature>
<evidence type="ECO:0000259" key="2">
    <source>
        <dbReference type="PROSITE" id="PS50086"/>
    </source>
</evidence>
<feature type="compositionally biased region" description="Low complexity" evidence="1">
    <location>
        <begin position="621"/>
        <end position="632"/>
    </location>
</feature>
<dbReference type="PROSITE" id="PS50086">
    <property type="entry name" value="TBC_RABGAP"/>
    <property type="match status" value="1"/>
</dbReference>
<feature type="region of interest" description="Disordered" evidence="1">
    <location>
        <begin position="1"/>
        <end position="22"/>
    </location>
</feature>
<comment type="caution">
    <text evidence="3">The sequence shown here is derived from an EMBL/GenBank/DDBJ whole genome shotgun (WGS) entry which is preliminary data.</text>
</comment>
<dbReference type="PANTHER" id="PTHR47219">
    <property type="entry name" value="RAB GTPASE-ACTIVATING PROTEIN 1-LIKE"/>
    <property type="match status" value="1"/>
</dbReference>
<evidence type="ECO:0000313" key="3">
    <source>
        <dbReference type="EMBL" id="KOO31355.1"/>
    </source>
</evidence>
<dbReference type="GO" id="GO:0031267">
    <property type="term" value="F:small GTPase binding"/>
    <property type="evidence" value="ECO:0007669"/>
    <property type="project" value="TreeGrafter"/>
</dbReference>
<name>A0A0M0JXR2_9EUKA</name>
<dbReference type="PANTHER" id="PTHR47219:SF20">
    <property type="entry name" value="TBC1 DOMAIN FAMILY MEMBER 2B"/>
    <property type="match status" value="1"/>
</dbReference>